<dbReference type="PANTHER" id="PTHR30136">
    <property type="entry name" value="HELIX-TURN-HELIX TRANSCRIPTIONAL REGULATOR, ICLR FAMILY"/>
    <property type="match status" value="1"/>
</dbReference>
<sequence length="266" mass="28117">MAEDPLDRSSVLGKAITLLQAFGAEDHEVTLAELAHRTGLPKTTVHRLAGQLVSAHLLARTPGGYALGSGLFELGMRASPERGLLEVATPFMQDLYVRTGETVHLGILEDSEVVYVSKIGGHRQAAAPSRLGGRMPLYCTAIGKMLLATSAESVIAEHLSRPLPRRTPHTIVAPGLLRRQLTQIAEDGVAFEFEESTMGLVCVAAPILDDADAPLAAISVTGPVHRFQPRTHATAVRAAAAGAASTLARRARILGRSAGHAAQPDR</sequence>
<dbReference type="SUPFAM" id="SSF46785">
    <property type="entry name" value="Winged helix' DNA-binding domain"/>
    <property type="match status" value="1"/>
</dbReference>
<protein>
    <submittedName>
        <fullName evidence="6">IclR family transcriptional regulator</fullName>
    </submittedName>
</protein>
<reference evidence="7" key="1">
    <citation type="submission" date="2020-07" db="EMBL/GenBank/DDBJ databases">
        <title>novel species isolated from the respiratory tract of Marmot.</title>
        <authorList>
            <person name="Zhang G."/>
        </authorList>
    </citation>
    <scope>NUCLEOTIDE SEQUENCE [LARGE SCALE GENOMIC DNA]</scope>
    <source>
        <strain evidence="7">686</strain>
    </source>
</reference>
<dbReference type="PROSITE" id="PS51078">
    <property type="entry name" value="ICLR_ED"/>
    <property type="match status" value="1"/>
</dbReference>
<dbReference type="SUPFAM" id="SSF55781">
    <property type="entry name" value="GAF domain-like"/>
    <property type="match status" value="1"/>
</dbReference>
<proteinExistence type="predicted"/>
<keyword evidence="2" id="KW-0238">DNA-binding</keyword>
<keyword evidence="1" id="KW-0805">Transcription regulation</keyword>
<dbReference type="Pfam" id="PF09339">
    <property type="entry name" value="HTH_IclR"/>
    <property type="match status" value="1"/>
</dbReference>
<dbReference type="SMART" id="SM00346">
    <property type="entry name" value="HTH_ICLR"/>
    <property type="match status" value="1"/>
</dbReference>
<dbReference type="AlphaFoldDB" id="A0A7D7LTT5"/>
<evidence type="ECO:0000259" key="4">
    <source>
        <dbReference type="PROSITE" id="PS51077"/>
    </source>
</evidence>
<accession>A0A7D7LTT5</accession>
<dbReference type="KEGG" id="gji:H1R19_16290"/>
<dbReference type="InterPro" id="IPR014757">
    <property type="entry name" value="Tscrpt_reg_IclR_C"/>
</dbReference>
<dbReference type="Pfam" id="PF01614">
    <property type="entry name" value="IclR_C"/>
    <property type="match status" value="1"/>
</dbReference>
<keyword evidence="7" id="KW-1185">Reference proteome</keyword>
<dbReference type="InterPro" id="IPR005471">
    <property type="entry name" value="Tscrpt_reg_IclR_N"/>
</dbReference>
<dbReference type="InterPro" id="IPR036390">
    <property type="entry name" value="WH_DNA-bd_sf"/>
</dbReference>
<feature type="domain" description="IclR-ED" evidence="5">
    <location>
        <begin position="70"/>
        <end position="260"/>
    </location>
</feature>
<dbReference type="GO" id="GO:0045892">
    <property type="term" value="P:negative regulation of DNA-templated transcription"/>
    <property type="evidence" value="ECO:0007669"/>
    <property type="project" value="TreeGrafter"/>
</dbReference>
<evidence type="ECO:0000313" key="7">
    <source>
        <dbReference type="Proteomes" id="UP000515663"/>
    </source>
</evidence>
<evidence type="ECO:0000256" key="2">
    <source>
        <dbReference type="ARBA" id="ARBA00023125"/>
    </source>
</evidence>
<organism evidence="6 7">
    <name type="scientific">Gordonia jinghuaiqii</name>
    <dbReference type="NCBI Taxonomy" id="2758710"/>
    <lineage>
        <taxon>Bacteria</taxon>
        <taxon>Bacillati</taxon>
        <taxon>Actinomycetota</taxon>
        <taxon>Actinomycetes</taxon>
        <taxon>Mycobacteriales</taxon>
        <taxon>Gordoniaceae</taxon>
        <taxon>Gordonia</taxon>
    </lineage>
</organism>
<dbReference type="InterPro" id="IPR050707">
    <property type="entry name" value="HTH_MetabolicPath_Reg"/>
</dbReference>
<dbReference type="PROSITE" id="PS51077">
    <property type="entry name" value="HTH_ICLR"/>
    <property type="match status" value="1"/>
</dbReference>
<dbReference type="InterPro" id="IPR029016">
    <property type="entry name" value="GAF-like_dom_sf"/>
</dbReference>
<dbReference type="GO" id="GO:0003677">
    <property type="term" value="F:DNA binding"/>
    <property type="evidence" value="ECO:0007669"/>
    <property type="project" value="UniProtKB-KW"/>
</dbReference>
<dbReference type="PANTHER" id="PTHR30136:SF24">
    <property type="entry name" value="HTH-TYPE TRANSCRIPTIONAL REPRESSOR ALLR"/>
    <property type="match status" value="1"/>
</dbReference>
<keyword evidence="3" id="KW-0804">Transcription</keyword>
<dbReference type="RefSeq" id="WP_188327487.1">
    <property type="nucleotide sequence ID" value="NZ_CP059491.1"/>
</dbReference>
<dbReference type="InterPro" id="IPR036388">
    <property type="entry name" value="WH-like_DNA-bd_sf"/>
</dbReference>
<evidence type="ECO:0000259" key="5">
    <source>
        <dbReference type="PROSITE" id="PS51078"/>
    </source>
</evidence>
<gene>
    <name evidence="6" type="ORF">H1R19_16290</name>
</gene>
<dbReference type="EMBL" id="CP059491">
    <property type="protein sequence ID" value="QMT00455.1"/>
    <property type="molecule type" value="Genomic_DNA"/>
</dbReference>
<evidence type="ECO:0000256" key="3">
    <source>
        <dbReference type="ARBA" id="ARBA00023163"/>
    </source>
</evidence>
<name>A0A7D7LTT5_9ACTN</name>
<evidence type="ECO:0000313" key="6">
    <source>
        <dbReference type="EMBL" id="QMT00455.1"/>
    </source>
</evidence>
<feature type="domain" description="HTH iclR-type" evidence="4">
    <location>
        <begin position="9"/>
        <end position="69"/>
    </location>
</feature>
<dbReference type="Proteomes" id="UP000515663">
    <property type="component" value="Chromosome"/>
</dbReference>
<dbReference type="Gene3D" id="1.10.10.10">
    <property type="entry name" value="Winged helix-like DNA-binding domain superfamily/Winged helix DNA-binding domain"/>
    <property type="match status" value="1"/>
</dbReference>
<dbReference type="Gene3D" id="3.30.450.40">
    <property type="match status" value="1"/>
</dbReference>
<evidence type="ECO:0000256" key="1">
    <source>
        <dbReference type="ARBA" id="ARBA00023015"/>
    </source>
</evidence>
<dbReference type="GO" id="GO:0003700">
    <property type="term" value="F:DNA-binding transcription factor activity"/>
    <property type="evidence" value="ECO:0007669"/>
    <property type="project" value="TreeGrafter"/>
</dbReference>